<dbReference type="Proteomes" id="UP000186785">
    <property type="component" value="Unassembled WGS sequence"/>
</dbReference>
<name>A0A1Q5PQW0_9ACTO</name>
<feature type="transmembrane region" description="Helical" evidence="1">
    <location>
        <begin position="76"/>
        <end position="95"/>
    </location>
</feature>
<gene>
    <name evidence="2" type="ORF">BSR29_02245</name>
</gene>
<evidence type="ECO:0000313" key="2">
    <source>
        <dbReference type="EMBL" id="OKL49790.1"/>
    </source>
</evidence>
<feature type="transmembrane region" description="Helical" evidence="1">
    <location>
        <begin position="101"/>
        <end position="124"/>
    </location>
</feature>
<keyword evidence="1" id="KW-0472">Membrane</keyword>
<proteinExistence type="predicted"/>
<dbReference type="AlphaFoldDB" id="A0A1Q5PQW0"/>
<organism evidence="2 3">
    <name type="scientific">Boudabousia liubingyangii</name>
    <dbReference type="NCBI Taxonomy" id="1921764"/>
    <lineage>
        <taxon>Bacteria</taxon>
        <taxon>Bacillati</taxon>
        <taxon>Actinomycetota</taxon>
        <taxon>Actinomycetes</taxon>
        <taxon>Actinomycetales</taxon>
        <taxon>Actinomycetaceae</taxon>
        <taxon>Boudabousia</taxon>
    </lineage>
</organism>
<comment type="caution">
    <text evidence="2">The sequence shown here is derived from an EMBL/GenBank/DDBJ whole genome shotgun (WGS) entry which is preliminary data.</text>
</comment>
<keyword evidence="3" id="KW-1185">Reference proteome</keyword>
<dbReference type="RefSeq" id="WP_073708674.1">
    <property type="nucleotide sequence ID" value="NZ_MQSU01000001.1"/>
</dbReference>
<evidence type="ECO:0000256" key="1">
    <source>
        <dbReference type="SAM" id="Phobius"/>
    </source>
</evidence>
<reference evidence="2 3" key="1">
    <citation type="submission" date="2016-11" db="EMBL/GenBank/DDBJ databases">
        <title>Actinomyces gypaetusis sp. nov. isolated from the vulture Gypaetus barbatus in Qinghai Tibet Plateau China.</title>
        <authorList>
            <person name="Meng X."/>
        </authorList>
    </citation>
    <scope>NUCLEOTIDE SEQUENCE [LARGE SCALE GENOMIC DNA]</scope>
    <source>
        <strain evidence="2 3">VUL4_2</strain>
    </source>
</reference>
<feature type="transmembrane region" description="Helical" evidence="1">
    <location>
        <begin position="6"/>
        <end position="25"/>
    </location>
</feature>
<keyword evidence="1" id="KW-0812">Transmembrane</keyword>
<sequence length="177" mass="19776">MPNNFVLIGLFFMAIAIAILVLSVYTQRKTLAEVMNGLRTLSGIDAAKRNAKRGKGTLKSTTREALLRYMLQRIQYFAAEAMLGVGIFILIIGLFDTQENAAVYATAVLAVYAAYVLVSFVLTLKDQSQTFSSALEYLASDTSKPFKDYRKILEMKHRSVLRVGLHRWVNEAEAEIS</sequence>
<keyword evidence="1" id="KW-1133">Transmembrane helix</keyword>
<protein>
    <submittedName>
        <fullName evidence="2">Uncharacterized protein</fullName>
    </submittedName>
</protein>
<dbReference type="STRING" id="1921764.BSR28_00240"/>
<evidence type="ECO:0000313" key="3">
    <source>
        <dbReference type="Proteomes" id="UP000186785"/>
    </source>
</evidence>
<accession>A0A1Q5PQW0</accession>
<dbReference type="EMBL" id="MQSV01000001">
    <property type="protein sequence ID" value="OKL49790.1"/>
    <property type="molecule type" value="Genomic_DNA"/>
</dbReference>